<evidence type="ECO:0000256" key="6">
    <source>
        <dbReference type="ARBA" id="ARBA00023277"/>
    </source>
</evidence>
<proteinExistence type="inferred from homology"/>
<dbReference type="GeneID" id="42779475"/>
<dbReference type="GO" id="GO:0016757">
    <property type="term" value="F:glycosyltransferase activity"/>
    <property type="evidence" value="ECO:0007669"/>
    <property type="project" value="UniProtKB-KW"/>
</dbReference>
<dbReference type="SUPFAM" id="SSF53756">
    <property type="entry name" value="UDP-Glycosyltransferase/glycogen phosphorylase"/>
    <property type="match status" value="1"/>
</dbReference>
<evidence type="ECO:0000256" key="5">
    <source>
        <dbReference type="ARBA" id="ARBA00022679"/>
    </source>
</evidence>
<dbReference type="EMBL" id="WHYS01000002">
    <property type="protein sequence ID" value="MQL55642.1"/>
    <property type="molecule type" value="Genomic_DNA"/>
</dbReference>
<evidence type="ECO:0000259" key="8">
    <source>
        <dbReference type="Pfam" id="PF21269"/>
    </source>
</evidence>
<evidence type="ECO:0000256" key="2">
    <source>
        <dbReference type="ARBA" id="ARBA00011738"/>
    </source>
</evidence>
<evidence type="ECO:0000313" key="12">
    <source>
        <dbReference type="Proteomes" id="UP000474054"/>
    </source>
</evidence>
<evidence type="ECO:0000259" key="7">
    <source>
        <dbReference type="Pfam" id="PF00534"/>
    </source>
</evidence>
<dbReference type="InterPro" id="IPR052078">
    <property type="entry name" value="Trehalose_Metab_GTase"/>
</dbReference>
<reference evidence="10 11" key="2">
    <citation type="submission" date="2019-10" db="EMBL/GenBank/DDBJ databases">
        <title>Genome Sequences from Six Type Strain Members of the Archaeal Family Sulfolobaceae: Acidianus ambivalens, Acidianus infernus, Metallosphaera prunae, Stygiolobus azoricus, Sulfolobus metallicus, and Sulfurisphaera ohwakuensis.</title>
        <authorList>
            <person name="Counts J.A."/>
            <person name="Kelly R.M."/>
        </authorList>
    </citation>
    <scope>NUCLEOTIDE SEQUENCE [LARGE SCALE GENOMIC DNA]</scope>
    <source>
        <strain evidence="10 11">LEI 10</strain>
    </source>
</reference>
<evidence type="ECO:0000313" key="11">
    <source>
        <dbReference type="Proteomes" id="UP000426328"/>
    </source>
</evidence>
<sequence>MIEKYEKIIGEDELYGLVKIAEKLKDFSILHVNSTRAGGGVAEILNRMVPLMRDLGLNVDWKVIRGDNEFFRVTKSFHNSLQNGYGELPPNAFETYEKWQEINASEIPLDYDIIMIHDPQPLGLIKFRKKGKWIFRCHIDISNPYAPVWEFLKKKIENYDSMIISTPAFARDDVNIPQFIIPPSIDPLSIKNQPIPEITVKRILYKYGIDTERPLVVQISRFDYAKDPIGVIKSFKLAKEHIDGLQLAYVGSPATDDPEGEEVYEKTVKEAGDDKDIHLLMLPPYSDLEINAFQTGASVVLQKSIKEGFGLTVSEAMWKKKVVIGGRTGGIPLQIIHGITGYLVDNIEGAAHYIIHTLKNPEISQKIGENAHEHVKNNFLITRHMREYMSVMLYVTGRNEEMKSPTLQ</sequence>
<keyword evidence="11" id="KW-1185">Reference proteome</keyword>
<evidence type="ECO:0000256" key="3">
    <source>
        <dbReference type="ARBA" id="ARBA00022526"/>
    </source>
</evidence>
<dbReference type="PANTHER" id="PTHR47779:SF1">
    <property type="entry name" value="SYNTHASE (CCG-9), PUTATIVE (AFU_ORTHOLOGUE AFUA_3G12100)-RELATED"/>
    <property type="match status" value="1"/>
</dbReference>
<keyword evidence="4" id="KW-0328">Glycosyltransferase</keyword>
<dbReference type="EMBL" id="CP045482">
    <property type="protein sequence ID" value="QGR21777.1"/>
    <property type="molecule type" value="Genomic_DNA"/>
</dbReference>
<feature type="domain" description="Glycosyl transferase family 1" evidence="7">
    <location>
        <begin position="206"/>
        <end position="373"/>
    </location>
</feature>
<reference evidence="9 12" key="1">
    <citation type="submission" date="2019-10" db="EMBL/GenBank/DDBJ databases">
        <title>Comparative genomics of sulfur disproportionating microorganisms.</title>
        <authorList>
            <person name="Ward L.M."/>
            <person name="Bertran E."/>
            <person name="Johnston D."/>
        </authorList>
    </citation>
    <scope>NUCLEOTIDE SEQUENCE [LARGE SCALE GENOMIC DNA]</scope>
    <source>
        <strain evidence="9 12">DSM 3772</strain>
    </source>
</reference>
<protein>
    <submittedName>
        <fullName evidence="10">Glycosyltransferase</fullName>
    </submittedName>
</protein>
<keyword evidence="6" id="KW-0119">Carbohydrate metabolism</keyword>
<dbReference type="Gene3D" id="3.40.50.2000">
    <property type="entry name" value="Glycogen Phosphorylase B"/>
    <property type="match status" value="2"/>
</dbReference>
<comment type="similarity">
    <text evidence="1">Belongs to the glycosyltransferase group 1 family. Glycosyltransferase 4 subfamily.</text>
</comment>
<evidence type="ECO:0000256" key="4">
    <source>
        <dbReference type="ARBA" id="ARBA00022676"/>
    </source>
</evidence>
<dbReference type="GO" id="GO:0006006">
    <property type="term" value="P:glucose metabolic process"/>
    <property type="evidence" value="ECO:0007669"/>
    <property type="project" value="UniProtKB-KW"/>
</dbReference>
<dbReference type="CDD" id="cd03792">
    <property type="entry name" value="GT4_trehalose_phosphorylase"/>
    <property type="match status" value="1"/>
</dbReference>
<feature type="domain" description="Trehalose synthase N-terminal" evidence="8">
    <location>
        <begin position="31"/>
        <end position="170"/>
    </location>
</feature>
<comment type="subunit">
    <text evidence="2">Homodimer.</text>
</comment>
<accession>A0A650CWF3</accession>
<gene>
    <name evidence="10" type="ORF">D1866_07015</name>
    <name evidence="9" type="ORF">GFB69_07805</name>
</gene>
<name>A0A650CWF3_ACIAM</name>
<dbReference type="KEGG" id="aamb:D1866_07015"/>
<dbReference type="Proteomes" id="UP000474054">
    <property type="component" value="Unassembled WGS sequence"/>
</dbReference>
<keyword evidence="3" id="KW-0313">Glucose metabolism</keyword>
<dbReference type="InterPro" id="IPR049438">
    <property type="entry name" value="TreT_GT1"/>
</dbReference>
<organism evidence="10 11">
    <name type="scientific">Acidianus ambivalens</name>
    <name type="common">Desulfurolobus ambivalens</name>
    <dbReference type="NCBI Taxonomy" id="2283"/>
    <lineage>
        <taxon>Archaea</taxon>
        <taxon>Thermoproteota</taxon>
        <taxon>Thermoprotei</taxon>
        <taxon>Sulfolobales</taxon>
        <taxon>Sulfolobaceae</taxon>
        <taxon>Acidianus</taxon>
    </lineage>
</organism>
<evidence type="ECO:0000313" key="9">
    <source>
        <dbReference type="EMBL" id="MQL55642.1"/>
    </source>
</evidence>
<dbReference type="InterPro" id="IPR001296">
    <property type="entry name" value="Glyco_trans_1"/>
</dbReference>
<dbReference type="RefSeq" id="WP_152941667.1">
    <property type="nucleotide sequence ID" value="NZ_CP045482.1"/>
</dbReference>
<dbReference type="PANTHER" id="PTHR47779">
    <property type="entry name" value="SYNTHASE (CCG-9), PUTATIVE (AFU_ORTHOLOGUE AFUA_3G12100)-RELATED"/>
    <property type="match status" value="1"/>
</dbReference>
<dbReference type="AlphaFoldDB" id="A0A650CWF3"/>
<dbReference type="Pfam" id="PF00534">
    <property type="entry name" value="Glycos_transf_1"/>
    <property type="match status" value="1"/>
</dbReference>
<evidence type="ECO:0000256" key="1">
    <source>
        <dbReference type="ARBA" id="ARBA00009481"/>
    </source>
</evidence>
<dbReference type="Proteomes" id="UP000426328">
    <property type="component" value="Chromosome"/>
</dbReference>
<evidence type="ECO:0000313" key="10">
    <source>
        <dbReference type="EMBL" id="QGR21777.1"/>
    </source>
</evidence>
<dbReference type="Pfam" id="PF21269">
    <property type="entry name" value="TreT_GT1"/>
    <property type="match status" value="1"/>
</dbReference>
<keyword evidence="5 10" id="KW-0808">Transferase</keyword>